<dbReference type="PANTHER" id="PTHR23354">
    <property type="entry name" value="NUCLEOLAR PROTEIN 7/ESTROGEN RECEPTOR COACTIVATOR-RELATED"/>
    <property type="match status" value="1"/>
</dbReference>
<dbReference type="PANTHER" id="PTHR23354:SF62">
    <property type="entry name" value="MUSTARD, ISOFORM V"/>
    <property type="match status" value="1"/>
</dbReference>
<feature type="compositionally biased region" description="Polar residues" evidence="5">
    <location>
        <begin position="183"/>
        <end position="213"/>
    </location>
</feature>
<proteinExistence type="inferred from homology"/>
<evidence type="ECO:0000259" key="6">
    <source>
        <dbReference type="PROSITE" id="PS51782"/>
    </source>
</evidence>
<dbReference type="InterPro" id="IPR036779">
    <property type="entry name" value="LysM_dom_sf"/>
</dbReference>
<dbReference type="InterPro" id="IPR018392">
    <property type="entry name" value="LysM"/>
</dbReference>
<feature type="region of interest" description="Disordered" evidence="5">
    <location>
        <begin position="850"/>
        <end position="880"/>
    </location>
</feature>
<feature type="compositionally biased region" description="Polar residues" evidence="5">
    <location>
        <begin position="773"/>
        <end position="784"/>
    </location>
</feature>
<name>A0A0M3QY88_DROBS</name>
<evidence type="ECO:0000313" key="8">
    <source>
        <dbReference type="EMBL" id="ALC47253.1"/>
    </source>
</evidence>
<gene>
    <name evidence="8" type="ORF">Dbus_chr3Rg2003</name>
</gene>
<evidence type="ECO:0000256" key="3">
    <source>
        <dbReference type="ARBA" id="ARBA00023128"/>
    </source>
</evidence>
<keyword evidence="3" id="KW-0496">Mitochondrion</keyword>
<feature type="compositionally biased region" description="Basic and acidic residues" evidence="5">
    <location>
        <begin position="27"/>
        <end position="41"/>
    </location>
</feature>
<accession>A0A0M3QY88</accession>
<feature type="compositionally biased region" description="Polar residues" evidence="5">
    <location>
        <begin position="1383"/>
        <end position="1392"/>
    </location>
</feature>
<feature type="region of interest" description="Disordered" evidence="5">
    <location>
        <begin position="363"/>
        <end position="440"/>
    </location>
</feature>
<dbReference type="GO" id="GO:0006979">
    <property type="term" value="P:response to oxidative stress"/>
    <property type="evidence" value="ECO:0007669"/>
    <property type="project" value="TreeGrafter"/>
</dbReference>
<dbReference type="PROSITE" id="PS51886">
    <property type="entry name" value="TLDC"/>
    <property type="match status" value="1"/>
</dbReference>
<dbReference type="PROSITE" id="PS51782">
    <property type="entry name" value="LYSM"/>
    <property type="match status" value="1"/>
</dbReference>
<dbReference type="EMBL" id="CP012526">
    <property type="protein sequence ID" value="ALC47253.1"/>
    <property type="molecule type" value="Genomic_DNA"/>
</dbReference>
<feature type="compositionally biased region" description="Basic and acidic residues" evidence="5">
    <location>
        <begin position="642"/>
        <end position="653"/>
    </location>
</feature>
<dbReference type="InterPro" id="IPR006571">
    <property type="entry name" value="TLDc_dom"/>
</dbReference>
<feature type="region of interest" description="Disordered" evidence="5">
    <location>
        <begin position="1108"/>
        <end position="1133"/>
    </location>
</feature>
<dbReference type="GO" id="GO:0005739">
    <property type="term" value="C:mitochondrion"/>
    <property type="evidence" value="ECO:0007669"/>
    <property type="project" value="UniProtKB-SubCell"/>
</dbReference>
<dbReference type="SUPFAM" id="SSF54106">
    <property type="entry name" value="LysM domain"/>
    <property type="match status" value="1"/>
</dbReference>
<reference evidence="8 9" key="1">
    <citation type="submission" date="2015-08" db="EMBL/GenBank/DDBJ databases">
        <title>Ancestral chromatin configuration constrains chromatin evolution on differentiating sex chromosomes in Drosophila.</title>
        <authorList>
            <person name="Zhou Q."/>
            <person name="Bachtrog D."/>
        </authorList>
    </citation>
    <scope>NUCLEOTIDE SEQUENCE [LARGE SCALE GENOMIC DNA]</scope>
    <source>
        <tissue evidence="8">Whole larvae</tissue>
    </source>
</reference>
<dbReference type="SMART" id="SM00584">
    <property type="entry name" value="TLDc"/>
    <property type="match status" value="1"/>
</dbReference>
<feature type="compositionally biased region" description="Basic residues" evidence="5">
    <location>
        <begin position="1545"/>
        <end position="1555"/>
    </location>
</feature>
<feature type="compositionally biased region" description="Basic and acidic residues" evidence="5">
    <location>
        <begin position="1556"/>
        <end position="1565"/>
    </location>
</feature>
<feature type="compositionally biased region" description="Basic and acidic residues" evidence="5">
    <location>
        <begin position="602"/>
        <end position="612"/>
    </location>
</feature>
<feature type="region of interest" description="Disordered" evidence="5">
    <location>
        <begin position="769"/>
        <end position="798"/>
    </location>
</feature>
<feature type="region of interest" description="Disordered" evidence="5">
    <location>
        <begin position="149"/>
        <end position="222"/>
    </location>
</feature>
<feature type="compositionally biased region" description="Basic and acidic residues" evidence="5">
    <location>
        <begin position="81"/>
        <end position="104"/>
    </location>
</feature>
<organism evidence="8 9">
    <name type="scientific">Drosophila busckii</name>
    <name type="common">Fruit fly</name>
    <dbReference type="NCBI Taxonomy" id="30019"/>
    <lineage>
        <taxon>Eukaryota</taxon>
        <taxon>Metazoa</taxon>
        <taxon>Ecdysozoa</taxon>
        <taxon>Arthropoda</taxon>
        <taxon>Hexapoda</taxon>
        <taxon>Insecta</taxon>
        <taxon>Pterygota</taxon>
        <taxon>Neoptera</taxon>
        <taxon>Endopterygota</taxon>
        <taxon>Diptera</taxon>
        <taxon>Brachycera</taxon>
        <taxon>Muscomorpha</taxon>
        <taxon>Ephydroidea</taxon>
        <taxon>Drosophilidae</taxon>
        <taxon>Drosophila</taxon>
    </lineage>
</organism>
<feature type="domain" description="LysM" evidence="6">
    <location>
        <begin position="318"/>
        <end position="361"/>
    </location>
</feature>
<feature type="region of interest" description="Disordered" evidence="5">
    <location>
        <begin position="27"/>
        <end position="135"/>
    </location>
</feature>
<evidence type="ECO:0000256" key="1">
    <source>
        <dbReference type="ARBA" id="ARBA00004173"/>
    </source>
</evidence>
<evidence type="ECO:0000256" key="2">
    <source>
        <dbReference type="ARBA" id="ARBA00009540"/>
    </source>
</evidence>
<evidence type="ECO:0000313" key="9">
    <source>
        <dbReference type="Proteomes" id="UP000494163"/>
    </source>
</evidence>
<dbReference type="Proteomes" id="UP000494163">
    <property type="component" value="Chromosome 3R"/>
</dbReference>
<feature type="compositionally biased region" description="Basic and acidic residues" evidence="5">
    <location>
        <begin position="392"/>
        <end position="410"/>
    </location>
</feature>
<feature type="domain" description="TLDc" evidence="7">
    <location>
        <begin position="1643"/>
        <end position="1804"/>
    </location>
</feature>
<dbReference type="Pfam" id="PF01476">
    <property type="entry name" value="LysM"/>
    <property type="match status" value="1"/>
</dbReference>
<sequence length="1804" mass="198199">MSIIDSGKYRLRKDWASASIPSLVNIDEHVDGDGENEHHENITAPLPPQKPPRRSSLALGLFSSKSDKSQKRRSSIAVSFLRRDNNKNSTKDSYESAVRSEKSDGSATPTNSPDHVYSSEENIRASSPNEPGKLTYFEDGAQSVAVVQGMNPYDTPNDRQRRRRSSLQTKLDRHRRKKMEFSYQRSLDSSNMTFSESQSDLTNDSIAGNGTNSGDEDDIIDPNHAEYFPREKRGSWWNIFVPDNFKNRSRRASQDVSSLSRSVDNLAIPVRRSKSRSVDHGLAAPFDLDSLRSKVEQRFESVDKLSKQKSSLPTIPTISYTVGNRDTLTSVAARFDTTPSELTHLNRLNSSFIYPGQQLLVPDKSAKDDASTSSTGTNEGGGGGSVSGKSSPIERKLSSDETKEEKDILEGLRPGSPKPGHIERVSSNSQAEENADKSDDPVITQRFLKINVRHITDGQGVVGGVLLVTRNAVMFDPNVSDPLVIEHGPESYGVIAPMDLVVNAAIFHDIAHMRVAGGAGPSAAAASSDAEKPEIYYPKPVLVEEDSKELSEQAATELTSKQRGTEGETASLEVTDDQESLCSSTGREGEAFPKVFEQDGTTEAKDSAKTDAQDEDEDKKTLGLTNTRSTLEERRKSLLDHHWAIPSKDRSSEDEADNESNNTVDSGSRIQDPHSAASSVSGAGAAGVAAAAAAGAGAAAVPGPLPGMLPPMGIDLEHLEQLSKQSCYDSGIDIREPNIPNIQPIPKKTVYSDADIVLSSDWVPPKTIVPTHFSESPPRSTILGQSLDAGGGARKKTSSVSFSVDDEAAQQAQAAAMAAAATTDKQAEKKNKMLKRLSYPLTWVEGLTGEGSTQAAPGGSLNKSGDTDSAPNTGDSNQSVFSKVFSRRSSIGTFIRPHSSEGTASSTKLKEPKQPPPKLDYRSMVSMDDKPELFISVDKLIPRPARACTDPPLYFRLRMGKPIGKAIPQGTTVMSYGKNKLRAEYWFSVPKNRVDELYRFINTWVKHLYGELDEEQIKARGFELIQEDTEWTKSGHPKAGYGSSQDGEEIGDLTRESWELIKAPFAKTYKIIKTASHAASHDLELLGGELALQNQGVRKLCQSQANLASKKSSQHWPPILKRGSGASSADSPTRLSKVIGVKKTLVNQIQGMAQSPRHPFKRSISHGLAGGSGSGYKIYGQTQLFSSMSSLHTTSHGARQSLSLGHAQRRFLSSGTRQSLRSSGSMQQRYHQIGSMYEQKNGVVARNISRSIQSELMDIDPSIKRLISCVRLKSDENAHDNAQQSMKSHIDPFQGWNHPSLTLKQMGPPPELNDDVTADKFRQRKPLRRKIANIRFRDGSREALRPQFAQVPARRASSQLGELYIKTAKQHETSSSSPPPQRYAQSSKSQSPRADAEHMHLEDEDDQPPPLMLPSKAKLCEAAERYTQPSTEREFIERTILKDQEAGAAGSGRMDELHYQSKMAANLISASQRVINKQYEGYRNQSADSRTQAKIAKNIVQSVNVAPLARAAAKRPPAPKMRLKTVGRVSPLSGQAKPKPSSFKTLKHNKSSKSSKPKEAKREELLPLQYGRPTRMPNTLLHQLSRDSVMQLGEKRESLRPDAEAAKQEVLSMSTDEYRKSSLFATGSFDLDFPIPDLIGKTEILTEEHREKLCAHLPARAEGYSWSLIFSTSQHGFALNSLYRKMARLESPVLIVIEDTEHNVFGALTSCALHVSDHFYGTGESLLYKFNPSFKVFHWTGENMYFIKGNMESLSIGAGDGRFGLWLDGDLNQGRSQHCSTYGNEPLAPQEDFVIKTLECWAFV</sequence>
<dbReference type="OrthoDB" id="26679at2759"/>
<evidence type="ECO:0000256" key="4">
    <source>
        <dbReference type="ARBA" id="ARBA00040604"/>
    </source>
</evidence>
<dbReference type="GO" id="GO:0005634">
    <property type="term" value="C:nucleus"/>
    <property type="evidence" value="ECO:0007669"/>
    <property type="project" value="TreeGrafter"/>
</dbReference>
<dbReference type="SMART" id="SM00257">
    <property type="entry name" value="LysM"/>
    <property type="match status" value="1"/>
</dbReference>
<keyword evidence="9" id="KW-1185">Reference proteome</keyword>
<protein>
    <recommendedName>
        <fullName evidence="4">Oxidation resistance protein 1</fullName>
    </recommendedName>
</protein>
<feature type="compositionally biased region" description="Polar residues" evidence="5">
    <location>
        <begin position="553"/>
        <end position="562"/>
    </location>
</feature>
<comment type="subcellular location">
    <subcellularLocation>
        <location evidence="1">Mitochondrion</location>
    </subcellularLocation>
</comment>
<evidence type="ECO:0000256" key="5">
    <source>
        <dbReference type="SAM" id="MobiDB-lite"/>
    </source>
</evidence>
<evidence type="ECO:0000259" key="7">
    <source>
        <dbReference type="PROSITE" id="PS51886"/>
    </source>
</evidence>
<dbReference type="Gene3D" id="3.10.350.10">
    <property type="entry name" value="LysM domain"/>
    <property type="match status" value="1"/>
</dbReference>
<feature type="compositionally biased region" description="Polar residues" evidence="5">
    <location>
        <begin position="659"/>
        <end position="669"/>
    </location>
</feature>
<dbReference type="Pfam" id="PF07534">
    <property type="entry name" value="TLD"/>
    <property type="match status" value="1"/>
</dbReference>
<feature type="region of interest" description="Disordered" evidence="5">
    <location>
        <begin position="543"/>
        <end position="628"/>
    </location>
</feature>
<feature type="region of interest" description="Disordered" evidence="5">
    <location>
        <begin position="642"/>
        <end position="680"/>
    </location>
</feature>
<feature type="region of interest" description="Disordered" evidence="5">
    <location>
        <begin position="892"/>
        <end position="920"/>
    </location>
</feature>
<comment type="similarity">
    <text evidence="2">Belongs to the OXR1 family.</text>
</comment>
<feature type="region of interest" description="Disordered" evidence="5">
    <location>
        <begin position="1368"/>
        <end position="1410"/>
    </location>
</feature>
<dbReference type="CDD" id="cd00118">
    <property type="entry name" value="LysM"/>
    <property type="match status" value="1"/>
</dbReference>
<feature type="compositionally biased region" description="Polar residues" evidence="5">
    <location>
        <begin position="850"/>
        <end position="878"/>
    </location>
</feature>
<feature type="region of interest" description="Disordered" evidence="5">
    <location>
        <begin position="1527"/>
        <end position="1576"/>
    </location>
</feature>
<dbReference type="STRING" id="30019.A0A0M3QY88"/>
<dbReference type="SMR" id="A0A0M3QY88"/>